<dbReference type="AlphaFoldDB" id="S8C7A8"/>
<dbReference type="InterPro" id="IPR039780">
    <property type="entry name" value="Mot2"/>
</dbReference>
<feature type="non-terminal residue" evidence="2">
    <location>
        <position position="1"/>
    </location>
</feature>
<dbReference type="GO" id="GO:0016567">
    <property type="term" value="P:protein ubiquitination"/>
    <property type="evidence" value="ECO:0007669"/>
    <property type="project" value="TreeGrafter"/>
</dbReference>
<feature type="non-terminal residue" evidence="2">
    <location>
        <position position="128"/>
    </location>
</feature>
<reference evidence="2 3" key="1">
    <citation type="journal article" date="2013" name="BMC Genomics">
        <title>The miniature genome of a carnivorous plant Genlisea aurea contains a low number of genes and short non-coding sequences.</title>
        <authorList>
            <person name="Leushkin E.V."/>
            <person name="Sutormin R.A."/>
            <person name="Nabieva E.R."/>
            <person name="Penin A.A."/>
            <person name="Kondrashov A.S."/>
            <person name="Logacheva M.D."/>
        </authorList>
    </citation>
    <scope>NUCLEOTIDE SEQUENCE [LARGE SCALE GENOMIC DNA]</scope>
</reference>
<evidence type="ECO:0000313" key="3">
    <source>
        <dbReference type="Proteomes" id="UP000015453"/>
    </source>
</evidence>
<dbReference type="OrthoDB" id="1923159at2759"/>
<accession>S8C7A8</accession>
<dbReference type="GO" id="GO:0030014">
    <property type="term" value="C:CCR4-NOT complex"/>
    <property type="evidence" value="ECO:0007669"/>
    <property type="project" value="InterPro"/>
</dbReference>
<dbReference type="GO" id="GO:0004842">
    <property type="term" value="F:ubiquitin-protein transferase activity"/>
    <property type="evidence" value="ECO:0007669"/>
    <property type="project" value="InterPro"/>
</dbReference>
<name>S8C7A8_9LAMI</name>
<sequence>SRSQISAPPGFSLPSRLPPPGFPSIGNSEHFFETASGSHMSDGPLFSLRNQYQASPPGSNTYVNGDIEFIDPAILAVGKGTFAGSNNSPGVDVRSGFPSQFGFEDQRMMMQSLLPTSVPQYENLRFSD</sequence>
<dbReference type="EMBL" id="AUSU01005990">
    <property type="protein sequence ID" value="EPS62664.1"/>
    <property type="molecule type" value="Genomic_DNA"/>
</dbReference>
<feature type="region of interest" description="Disordered" evidence="1">
    <location>
        <begin position="1"/>
        <end position="36"/>
    </location>
</feature>
<dbReference type="PANTHER" id="PTHR12603">
    <property type="entry name" value="CCR4-NOT TRANSCRIPTION COMPLEX RELATED"/>
    <property type="match status" value="1"/>
</dbReference>
<organism evidence="2 3">
    <name type="scientific">Genlisea aurea</name>
    <dbReference type="NCBI Taxonomy" id="192259"/>
    <lineage>
        <taxon>Eukaryota</taxon>
        <taxon>Viridiplantae</taxon>
        <taxon>Streptophyta</taxon>
        <taxon>Embryophyta</taxon>
        <taxon>Tracheophyta</taxon>
        <taxon>Spermatophyta</taxon>
        <taxon>Magnoliopsida</taxon>
        <taxon>eudicotyledons</taxon>
        <taxon>Gunneridae</taxon>
        <taxon>Pentapetalae</taxon>
        <taxon>asterids</taxon>
        <taxon>lamiids</taxon>
        <taxon>Lamiales</taxon>
        <taxon>Lentibulariaceae</taxon>
        <taxon>Genlisea</taxon>
    </lineage>
</organism>
<dbReference type="Proteomes" id="UP000015453">
    <property type="component" value="Unassembled WGS sequence"/>
</dbReference>
<protein>
    <submittedName>
        <fullName evidence="2">Uncharacterized protein</fullName>
    </submittedName>
</protein>
<keyword evidence="3" id="KW-1185">Reference proteome</keyword>
<proteinExistence type="predicted"/>
<gene>
    <name evidence="2" type="ORF">M569_12126</name>
</gene>
<evidence type="ECO:0000313" key="2">
    <source>
        <dbReference type="EMBL" id="EPS62664.1"/>
    </source>
</evidence>
<comment type="caution">
    <text evidence="2">The sequence shown here is derived from an EMBL/GenBank/DDBJ whole genome shotgun (WGS) entry which is preliminary data.</text>
</comment>
<dbReference type="PANTHER" id="PTHR12603:SF36">
    <property type="entry name" value="RNA BINDING (RRM_RBD_RNP MOTIFS) FAMILY PROTEIN"/>
    <property type="match status" value="1"/>
</dbReference>
<evidence type="ECO:0000256" key="1">
    <source>
        <dbReference type="SAM" id="MobiDB-lite"/>
    </source>
</evidence>